<dbReference type="PROSITE" id="PS50110">
    <property type="entry name" value="RESPONSE_REGULATORY"/>
    <property type="match status" value="1"/>
</dbReference>
<dbReference type="InterPro" id="IPR035965">
    <property type="entry name" value="PAS-like_dom_sf"/>
</dbReference>
<dbReference type="InterPro" id="IPR036890">
    <property type="entry name" value="HATPase_C_sf"/>
</dbReference>
<keyword evidence="8" id="KW-1185">Reference proteome</keyword>
<dbReference type="SMART" id="SM00387">
    <property type="entry name" value="HATPase_c"/>
    <property type="match status" value="1"/>
</dbReference>
<dbReference type="PROSITE" id="PS50109">
    <property type="entry name" value="HIS_KIN"/>
    <property type="match status" value="1"/>
</dbReference>
<feature type="modified residue" description="4-aspartylphosphate" evidence="3">
    <location>
        <position position="725"/>
    </location>
</feature>
<dbReference type="GO" id="GO:0000155">
    <property type="term" value="F:phosphorelay sensor kinase activity"/>
    <property type="evidence" value="ECO:0007669"/>
    <property type="project" value="InterPro"/>
</dbReference>
<dbReference type="SMART" id="SM00388">
    <property type="entry name" value="HisKA"/>
    <property type="match status" value="1"/>
</dbReference>
<evidence type="ECO:0000313" key="8">
    <source>
        <dbReference type="Proteomes" id="UP000318582"/>
    </source>
</evidence>
<dbReference type="Pfam" id="PF08448">
    <property type="entry name" value="PAS_4"/>
    <property type="match status" value="1"/>
</dbReference>
<protein>
    <recommendedName>
        <fullName evidence="9">Histidine kinase</fullName>
    </recommendedName>
</protein>
<dbReference type="Gene3D" id="3.30.450.20">
    <property type="entry name" value="PAS domain"/>
    <property type="match status" value="2"/>
</dbReference>
<dbReference type="Gene3D" id="3.30.565.10">
    <property type="entry name" value="Histidine kinase-like ATPase, C-terminal domain"/>
    <property type="match status" value="1"/>
</dbReference>
<dbReference type="InterPro" id="IPR036097">
    <property type="entry name" value="HisK_dim/P_sf"/>
</dbReference>
<sequence length="802" mass="90151">MASLFEQFKTYMSERDRKYFSIYDPDDQQKIIDGAKHLCDGVKHVVTAYESRIVGIAVASEDGVIVEANGKCLGLLGKTKLDLQEGRVTRLDFATDDINENSAVMLNDVYVKHKIVSYQKVMVDENGKETVILIEVRFIVSTGQTVTYMIDETPFIAVHDNVCRERDMFEQLANSVPFIIWTSTIDGTVDYYNDRWYEYTNASRHTINDAWLSFLHEEDRQKCSDEWQRSIRCDSKFQAEGRLPNASGQQRWHLIRAVPHADHNGKLLRWYGTCIDIHDYKIAQLRSEFAETQFNNLLKSLPIVAWGCDTRWICNMSKGKALGAAGLRNDEIVSIDMREYTEKDPDLRSYIKRALSGEVFGISNRFSRTETWYESVYSPVRDEMGEIVGMVAISLDITDSRNKEDADRKVENAKQAVKMNTEFLANMSHEIRTPLNGIIGLAELILSETITESHRPYMKLLKRSGKTLLNIVNEILDLSKLNAGKVQLEHIELDLRGIVSTVVQTVQISMDDRSVVLLSTIDPSVPLILRGDPTKIQQILTNLVNNAVKFTHSGSVTIHVTSTAAIAANTVDVSISVIDTGPGLSEEFKRNLFNEYSQENESISRKYGGTGLGLSICQKLAKLMGGILKAESEKGRGSTFRAIIPLTRSSASALTQSESDKEIRCLADPEFTLRTRVLVAEDNPVNQIIVGRMLSKVGADSDIVNNGVEVLEAVRLKQYDIILMDCEMPVLDGFETTKKLREMENHVSTPIIALTAGAMEANRIECLESGMNDFLTKPLSMKRLSDMLEKWTRPPVPTLEAD</sequence>
<dbReference type="SMART" id="SM00086">
    <property type="entry name" value="PAC"/>
    <property type="match status" value="2"/>
</dbReference>
<dbReference type="PRINTS" id="PR00344">
    <property type="entry name" value="BCTRLSENSOR"/>
</dbReference>
<dbReference type="Gene3D" id="1.10.287.130">
    <property type="match status" value="1"/>
</dbReference>
<dbReference type="InterPro" id="IPR013655">
    <property type="entry name" value="PAS_fold_3"/>
</dbReference>
<evidence type="ECO:0000256" key="3">
    <source>
        <dbReference type="PROSITE-ProRule" id="PRU00169"/>
    </source>
</evidence>
<evidence type="ECO:0000256" key="1">
    <source>
        <dbReference type="ARBA" id="ARBA00022553"/>
    </source>
</evidence>
<feature type="domain" description="Response regulatory" evidence="5">
    <location>
        <begin position="676"/>
        <end position="792"/>
    </location>
</feature>
<dbReference type="PANTHER" id="PTHR45339:SF1">
    <property type="entry name" value="HYBRID SIGNAL TRANSDUCTION HISTIDINE KINASE J"/>
    <property type="match status" value="1"/>
</dbReference>
<evidence type="ECO:0000256" key="2">
    <source>
        <dbReference type="ARBA" id="ARBA00023012"/>
    </source>
</evidence>
<evidence type="ECO:0000259" key="4">
    <source>
        <dbReference type="PROSITE" id="PS50109"/>
    </source>
</evidence>
<dbReference type="InterPro" id="IPR001610">
    <property type="entry name" value="PAC"/>
</dbReference>
<dbReference type="SMART" id="SM00448">
    <property type="entry name" value="REC"/>
    <property type="match status" value="1"/>
</dbReference>
<dbReference type="SUPFAM" id="SSF55785">
    <property type="entry name" value="PYP-like sensor domain (PAS domain)"/>
    <property type="match status" value="2"/>
</dbReference>
<proteinExistence type="predicted"/>
<feature type="domain" description="PAC" evidence="6">
    <location>
        <begin position="355"/>
        <end position="409"/>
    </location>
</feature>
<keyword evidence="1 3" id="KW-0597">Phosphoprotein</keyword>
<dbReference type="InterPro" id="IPR011006">
    <property type="entry name" value="CheY-like_superfamily"/>
</dbReference>
<reference evidence="7 8" key="1">
    <citation type="journal article" date="2019" name="Sci. Rep.">
        <title>Comparative genomics of chytrid fungi reveal insights into the obligate biotrophic and pathogenic lifestyle of Synchytrium endobioticum.</title>
        <authorList>
            <person name="van de Vossenberg B.T.L.H."/>
            <person name="Warris S."/>
            <person name="Nguyen H.D.T."/>
            <person name="van Gent-Pelzer M.P.E."/>
            <person name="Joly D.L."/>
            <person name="van de Geest H.C."/>
            <person name="Bonants P.J.M."/>
            <person name="Smith D.S."/>
            <person name="Levesque C.A."/>
            <person name="van der Lee T.A.J."/>
        </authorList>
    </citation>
    <scope>NUCLEOTIDE SEQUENCE [LARGE SCALE GENOMIC DNA]</scope>
    <source>
        <strain evidence="7 8">CBS 809.83</strain>
    </source>
</reference>
<dbReference type="Pfam" id="PF08447">
    <property type="entry name" value="PAS_3"/>
    <property type="match status" value="1"/>
</dbReference>
<dbReference type="Proteomes" id="UP000318582">
    <property type="component" value="Unassembled WGS sequence"/>
</dbReference>
<comment type="caution">
    <text evidence="7">The sequence shown here is derived from an EMBL/GenBank/DDBJ whole genome shotgun (WGS) entry which is preliminary data.</text>
</comment>
<dbReference type="SUPFAM" id="SSF55874">
    <property type="entry name" value="ATPase domain of HSP90 chaperone/DNA topoisomerase II/histidine kinase"/>
    <property type="match status" value="1"/>
</dbReference>
<dbReference type="CDD" id="cd00082">
    <property type="entry name" value="HisKA"/>
    <property type="match status" value="1"/>
</dbReference>
<dbReference type="Pfam" id="PF00512">
    <property type="entry name" value="HisKA"/>
    <property type="match status" value="1"/>
</dbReference>
<dbReference type="InterPro" id="IPR003661">
    <property type="entry name" value="HisK_dim/P_dom"/>
</dbReference>
<organism evidence="7 8">
    <name type="scientific">Powellomyces hirtus</name>
    <dbReference type="NCBI Taxonomy" id="109895"/>
    <lineage>
        <taxon>Eukaryota</taxon>
        <taxon>Fungi</taxon>
        <taxon>Fungi incertae sedis</taxon>
        <taxon>Chytridiomycota</taxon>
        <taxon>Chytridiomycota incertae sedis</taxon>
        <taxon>Chytridiomycetes</taxon>
        <taxon>Spizellomycetales</taxon>
        <taxon>Powellomycetaceae</taxon>
        <taxon>Powellomyces</taxon>
    </lineage>
</organism>
<dbReference type="Pfam" id="PF02518">
    <property type="entry name" value="HATPase_c"/>
    <property type="match status" value="1"/>
</dbReference>
<feature type="domain" description="Histidine kinase" evidence="4">
    <location>
        <begin position="426"/>
        <end position="648"/>
    </location>
</feature>
<dbReference type="SUPFAM" id="SSF52172">
    <property type="entry name" value="CheY-like"/>
    <property type="match status" value="1"/>
</dbReference>
<dbReference type="Gene3D" id="3.40.50.2300">
    <property type="match status" value="1"/>
</dbReference>
<dbReference type="InterPro" id="IPR005467">
    <property type="entry name" value="His_kinase_dom"/>
</dbReference>
<dbReference type="AlphaFoldDB" id="A0A507DQS2"/>
<evidence type="ECO:0000313" key="7">
    <source>
        <dbReference type="EMBL" id="TPX53866.1"/>
    </source>
</evidence>
<dbReference type="NCBIfam" id="TIGR00229">
    <property type="entry name" value="sensory_box"/>
    <property type="match status" value="2"/>
</dbReference>
<dbReference type="InterPro" id="IPR001789">
    <property type="entry name" value="Sig_transdc_resp-reg_receiver"/>
</dbReference>
<keyword evidence="2" id="KW-0902">Two-component regulatory system</keyword>
<dbReference type="SMART" id="SM00091">
    <property type="entry name" value="PAS"/>
    <property type="match status" value="2"/>
</dbReference>
<dbReference type="InterPro" id="IPR000700">
    <property type="entry name" value="PAS-assoc_C"/>
</dbReference>
<dbReference type="PANTHER" id="PTHR45339">
    <property type="entry name" value="HYBRID SIGNAL TRANSDUCTION HISTIDINE KINASE J"/>
    <property type="match status" value="1"/>
</dbReference>
<name>A0A507DQS2_9FUNG</name>
<dbReference type="Pfam" id="PF00072">
    <property type="entry name" value="Response_reg"/>
    <property type="match status" value="1"/>
</dbReference>
<evidence type="ECO:0000259" key="5">
    <source>
        <dbReference type="PROSITE" id="PS50110"/>
    </source>
</evidence>
<dbReference type="InterPro" id="IPR003594">
    <property type="entry name" value="HATPase_dom"/>
</dbReference>
<dbReference type="InterPro" id="IPR000014">
    <property type="entry name" value="PAS"/>
</dbReference>
<dbReference type="CDD" id="cd16922">
    <property type="entry name" value="HATPase_EvgS-ArcB-TorS-like"/>
    <property type="match status" value="1"/>
</dbReference>
<dbReference type="InterPro" id="IPR013656">
    <property type="entry name" value="PAS_4"/>
</dbReference>
<dbReference type="PROSITE" id="PS50113">
    <property type="entry name" value="PAC"/>
    <property type="match status" value="2"/>
</dbReference>
<dbReference type="EMBL" id="QEAQ01000183">
    <property type="protein sequence ID" value="TPX53866.1"/>
    <property type="molecule type" value="Genomic_DNA"/>
</dbReference>
<dbReference type="CDD" id="cd00130">
    <property type="entry name" value="PAS"/>
    <property type="match status" value="1"/>
</dbReference>
<dbReference type="FunFam" id="3.30.565.10:FF:000010">
    <property type="entry name" value="Sensor histidine kinase RcsC"/>
    <property type="match status" value="1"/>
</dbReference>
<dbReference type="InterPro" id="IPR004358">
    <property type="entry name" value="Sig_transdc_His_kin-like_C"/>
</dbReference>
<feature type="domain" description="PAC" evidence="6">
    <location>
        <begin position="237"/>
        <end position="289"/>
    </location>
</feature>
<dbReference type="STRING" id="109895.A0A507DQS2"/>
<evidence type="ECO:0008006" key="9">
    <source>
        <dbReference type="Google" id="ProtNLM"/>
    </source>
</evidence>
<evidence type="ECO:0000259" key="6">
    <source>
        <dbReference type="PROSITE" id="PS50113"/>
    </source>
</evidence>
<dbReference type="Pfam" id="PF13426">
    <property type="entry name" value="PAS_9"/>
    <property type="match status" value="1"/>
</dbReference>
<accession>A0A507DQS2</accession>
<gene>
    <name evidence="7" type="ORF">PhCBS80983_g06125</name>
</gene>
<dbReference type="CDD" id="cd17546">
    <property type="entry name" value="REC_hyHK_CKI1_RcsC-like"/>
    <property type="match status" value="1"/>
</dbReference>
<dbReference type="SUPFAM" id="SSF47384">
    <property type="entry name" value="Homodimeric domain of signal transducing histidine kinase"/>
    <property type="match status" value="1"/>
</dbReference>
<dbReference type="FunFam" id="3.30.450.20:FF:000099">
    <property type="entry name" value="Sensory box sensor histidine kinase"/>
    <property type="match status" value="1"/>
</dbReference>